<proteinExistence type="predicted"/>
<organism evidence="1 2">
    <name type="scientific">Gossypium stocksii</name>
    <dbReference type="NCBI Taxonomy" id="47602"/>
    <lineage>
        <taxon>Eukaryota</taxon>
        <taxon>Viridiplantae</taxon>
        <taxon>Streptophyta</taxon>
        <taxon>Embryophyta</taxon>
        <taxon>Tracheophyta</taxon>
        <taxon>Spermatophyta</taxon>
        <taxon>Magnoliopsida</taxon>
        <taxon>eudicotyledons</taxon>
        <taxon>Gunneridae</taxon>
        <taxon>Pentapetalae</taxon>
        <taxon>rosids</taxon>
        <taxon>malvids</taxon>
        <taxon>Malvales</taxon>
        <taxon>Malvaceae</taxon>
        <taxon>Malvoideae</taxon>
        <taxon>Gossypium</taxon>
    </lineage>
</organism>
<dbReference type="Proteomes" id="UP000828251">
    <property type="component" value="Unassembled WGS sequence"/>
</dbReference>
<name>A0A9D4A886_9ROSI</name>
<accession>A0A9D4A886</accession>
<dbReference type="AlphaFoldDB" id="A0A9D4A886"/>
<keyword evidence="2" id="KW-1185">Reference proteome</keyword>
<evidence type="ECO:0000313" key="1">
    <source>
        <dbReference type="EMBL" id="KAH1098133.1"/>
    </source>
</evidence>
<sequence>MVESKEQHEELTNLDPSVKAAFGSAVVVSKVQLLLPTSLHGYLVQHESLVRMHFNHTGRLKIGGRFQLK</sequence>
<dbReference type="EMBL" id="JAIQCV010000005">
    <property type="protein sequence ID" value="KAH1098133.1"/>
    <property type="molecule type" value="Genomic_DNA"/>
</dbReference>
<protein>
    <submittedName>
        <fullName evidence="1">Uncharacterized protein</fullName>
    </submittedName>
</protein>
<gene>
    <name evidence="1" type="ORF">J1N35_015054</name>
</gene>
<reference evidence="1 2" key="1">
    <citation type="journal article" date="2021" name="Plant Biotechnol. J.">
        <title>Multi-omics assisted identification of the key and species-specific regulatory components of drought-tolerant mechanisms in Gossypium stocksii.</title>
        <authorList>
            <person name="Yu D."/>
            <person name="Ke L."/>
            <person name="Zhang D."/>
            <person name="Wu Y."/>
            <person name="Sun Y."/>
            <person name="Mei J."/>
            <person name="Sun J."/>
            <person name="Sun Y."/>
        </authorList>
    </citation>
    <scope>NUCLEOTIDE SEQUENCE [LARGE SCALE GENOMIC DNA]</scope>
    <source>
        <strain evidence="2">cv. E1</strain>
        <tissue evidence="1">Leaf</tissue>
    </source>
</reference>
<evidence type="ECO:0000313" key="2">
    <source>
        <dbReference type="Proteomes" id="UP000828251"/>
    </source>
</evidence>
<comment type="caution">
    <text evidence="1">The sequence shown here is derived from an EMBL/GenBank/DDBJ whole genome shotgun (WGS) entry which is preliminary data.</text>
</comment>